<evidence type="ECO:0000256" key="4">
    <source>
        <dbReference type="ARBA" id="ARBA00023172"/>
    </source>
</evidence>
<evidence type="ECO:0000256" key="2">
    <source>
        <dbReference type="ARBA" id="ARBA00022908"/>
    </source>
</evidence>
<dbReference type="InterPro" id="IPR013762">
    <property type="entry name" value="Integrase-like_cat_sf"/>
</dbReference>
<dbReference type="PANTHER" id="PTHR30349:SF41">
    <property type="entry name" value="INTEGRASE_RECOMBINASE PROTEIN MJ0367-RELATED"/>
    <property type="match status" value="1"/>
</dbReference>
<dbReference type="InterPro" id="IPR011010">
    <property type="entry name" value="DNA_brk_join_enz"/>
</dbReference>
<evidence type="ECO:0000313" key="9">
    <source>
        <dbReference type="EMBL" id="MED1206107.1"/>
    </source>
</evidence>
<dbReference type="PROSITE" id="PS51898">
    <property type="entry name" value="TYR_RECOMBINASE"/>
    <property type="match status" value="1"/>
</dbReference>
<feature type="domain" description="Tyr recombinase" evidence="7">
    <location>
        <begin position="112"/>
        <end position="288"/>
    </location>
</feature>
<dbReference type="InterPro" id="IPR044068">
    <property type="entry name" value="CB"/>
</dbReference>
<evidence type="ECO:0000259" key="7">
    <source>
        <dbReference type="PROSITE" id="PS51898"/>
    </source>
</evidence>
<protein>
    <submittedName>
        <fullName evidence="9">Tyrosine-type recombinase/integrase</fullName>
    </submittedName>
</protein>
<evidence type="ECO:0000256" key="6">
    <source>
        <dbReference type="SAM" id="Coils"/>
    </source>
</evidence>
<keyword evidence="4" id="KW-0233">DNA recombination</keyword>
<keyword evidence="2" id="KW-0229">DNA integration</keyword>
<comment type="caution">
    <text evidence="9">The sequence shown here is derived from an EMBL/GenBank/DDBJ whole genome shotgun (WGS) entry which is preliminary data.</text>
</comment>
<dbReference type="InterPro" id="IPR050090">
    <property type="entry name" value="Tyrosine_recombinase_XerCD"/>
</dbReference>
<evidence type="ECO:0000256" key="3">
    <source>
        <dbReference type="ARBA" id="ARBA00023125"/>
    </source>
</evidence>
<proteinExistence type="inferred from homology"/>
<keyword evidence="3 5" id="KW-0238">DNA-binding</keyword>
<dbReference type="EMBL" id="JARMAB010000052">
    <property type="protein sequence ID" value="MED1206107.1"/>
    <property type="molecule type" value="Genomic_DNA"/>
</dbReference>
<keyword evidence="6" id="KW-0175">Coiled coil</keyword>
<dbReference type="Gene3D" id="1.10.443.10">
    <property type="entry name" value="Intergrase catalytic core"/>
    <property type="match status" value="1"/>
</dbReference>
<dbReference type="SUPFAM" id="SSF56349">
    <property type="entry name" value="DNA breaking-rejoining enzymes"/>
    <property type="match status" value="1"/>
</dbReference>
<gene>
    <name evidence="9" type="ORF">P4T90_24165</name>
</gene>
<feature type="coiled-coil region" evidence="6">
    <location>
        <begin position="16"/>
        <end position="50"/>
    </location>
</feature>
<dbReference type="InterPro" id="IPR004107">
    <property type="entry name" value="Integrase_SAM-like_N"/>
</dbReference>
<dbReference type="Pfam" id="PF00589">
    <property type="entry name" value="Phage_integrase"/>
    <property type="match status" value="1"/>
</dbReference>
<evidence type="ECO:0000259" key="8">
    <source>
        <dbReference type="PROSITE" id="PS51900"/>
    </source>
</evidence>
<dbReference type="Pfam" id="PF02899">
    <property type="entry name" value="Phage_int_SAM_1"/>
    <property type="match status" value="1"/>
</dbReference>
<keyword evidence="10" id="KW-1185">Reference proteome</keyword>
<comment type="similarity">
    <text evidence="1">Belongs to the 'phage' integrase family.</text>
</comment>
<evidence type="ECO:0000256" key="5">
    <source>
        <dbReference type="PROSITE-ProRule" id="PRU01248"/>
    </source>
</evidence>
<accession>A0ABU6MP09</accession>
<organism evidence="9 10">
    <name type="scientific">Heyndrickxia acidicola</name>
    <dbReference type="NCBI Taxonomy" id="209389"/>
    <lineage>
        <taxon>Bacteria</taxon>
        <taxon>Bacillati</taxon>
        <taxon>Bacillota</taxon>
        <taxon>Bacilli</taxon>
        <taxon>Bacillales</taxon>
        <taxon>Bacillaceae</taxon>
        <taxon>Heyndrickxia</taxon>
    </lineage>
</organism>
<dbReference type="InterPro" id="IPR002104">
    <property type="entry name" value="Integrase_catalytic"/>
</dbReference>
<dbReference type="Proteomes" id="UP001341444">
    <property type="component" value="Unassembled WGS sequence"/>
</dbReference>
<dbReference type="RefSeq" id="WP_066265383.1">
    <property type="nucleotide sequence ID" value="NZ_JARMAB010000052.1"/>
</dbReference>
<dbReference type="PROSITE" id="PS51900">
    <property type="entry name" value="CB"/>
    <property type="match status" value="1"/>
</dbReference>
<sequence>MNNVNSELIQEFIFQLGKAENTKKSYQRDLEILNRYLSKVNVRRDELTQETIQMFIDSLESGLLKNTKGDRYNPSSINRIFAAIRVFTDYTDQRSCIKDIQINKTTHISKQLAPKSVEAEDIASIRLKIANSRKASSKRDLAIVDMLQFTGMRVGELVELKLKDIEYDETTKKYLIHINQSKGNKVRTVPIAKDKYDKTIKRYLDTRKDDIEYVFILQREKQLTTRSIQLLLQHYGITPHMLRHTFCALLARSNKLDISMIAELAGHSVAVAQRYTKPTLKQMSNAVDEAFTLD</sequence>
<name>A0ABU6MP09_9BACI</name>
<dbReference type="PANTHER" id="PTHR30349">
    <property type="entry name" value="PHAGE INTEGRASE-RELATED"/>
    <property type="match status" value="1"/>
</dbReference>
<feature type="domain" description="Core-binding (CB)" evidence="8">
    <location>
        <begin position="3"/>
        <end position="92"/>
    </location>
</feature>
<evidence type="ECO:0000313" key="10">
    <source>
        <dbReference type="Proteomes" id="UP001341444"/>
    </source>
</evidence>
<evidence type="ECO:0000256" key="1">
    <source>
        <dbReference type="ARBA" id="ARBA00008857"/>
    </source>
</evidence>
<dbReference type="InterPro" id="IPR010998">
    <property type="entry name" value="Integrase_recombinase_N"/>
</dbReference>
<reference evidence="9 10" key="1">
    <citation type="submission" date="2023-03" db="EMBL/GenBank/DDBJ databases">
        <title>Bacillus Genome Sequencing.</title>
        <authorList>
            <person name="Dunlap C."/>
        </authorList>
    </citation>
    <scope>NUCLEOTIDE SEQUENCE [LARGE SCALE GENOMIC DNA]</scope>
    <source>
        <strain evidence="9 10">B-23453</strain>
    </source>
</reference>
<dbReference type="Gene3D" id="1.10.150.130">
    <property type="match status" value="1"/>
</dbReference>